<evidence type="ECO:0000256" key="3">
    <source>
        <dbReference type="SAM" id="MobiDB-lite"/>
    </source>
</evidence>
<evidence type="ECO:0000256" key="1">
    <source>
        <dbReference type="PROSITE-ProRule" id="PRU00339"/>
    </source>
</evidence>
<dbReference type="AlphaFoldDB" id="A0A1I5WPR9"/>
<dbReference type="InterPro" id="IPR027417">
    <property type="entry name" value="P-loop_NTPase"/>
</dbReference>
<dbReference type="RefSeq" id="WP_083413558.1">
    <property type="nucleotide sequence ID" value="NZ_FOXO01000024.1"/>
</dbReference>
<dbReference type="InterPro" id="IPR019734">
    <property type="entry name" value="TPR_rpt"/>
</dbReference>
<dbReference type="SUPFAM" id="SSF52540">
    <property type="entry name" value="P-loop containing nucleoside triphosphate hydrolases"/>
    <property type="match status" value="1"/>
</dbReference>
<keyword evidence="1" id="KW-0802">TPR repeat</keyword>
<evidence type="ECO:0000313" key="4">
    <source>
        <dbReference type="EMBL" id="SFQ21805.1"/>
    </source>
</evidence>
<proteinExistence type="predicted"/>
<keyword evidence="5" id="KW-1185">Reference proteome</keyword>
<dbReference type="OrthoDB" id="9760891at2"/>
<dbReference type="InterPro" id="IPR011990">
    <property type="entry name" value="TPR-like_helical_dom_sf"/>
</dbReference>
<reference evidence="5" key="1">
    <citation type="submission" date="2016-10" db="EMBL/GenBank/DDBJ databases">
        <authorList>
            <person name="Varghese N."/>
            <person name="Submissions S."/>
        </authorList>
    </citation>
    <scope>NUCLEOTIDE SEQUENCE [LARGE SCALE GENOMIC DNA]</scope>
    <source>
        <strain evidence="5">P18</strain>
    </source>
</reference>
<feature type="compositionally biased region" description="Basic residues" evidence="3">
    <location>
        <begin position="669"/>
        <end position="683"/>
    </location>
</feature>
<feature type="compositionally biased region" description="Basic and acidic residues" evidence="3">
    <location>
        <begin position="684"/>
        <end position="709"/>
    </location>
</feature>
<feature type="repeat" description="TPR" evidence="1">
    <location>
        <begin position="74"/>
        <end position="107"/>
    </location>
</feature>
<keyword evidence="2" id="KW-0175">Coiled coil</keyword>
<dbReference type="Gene3D" id="3.40.50.300">
    <property type="entry name" value="P-loop containing nucleotide triphosphate hydrolases"/>
    <property type="match status" value="1"/>
</dbReference>
<sequence length="953" mass="109394">MDKVEYKIRADEIKALVGEGRFAEAVKIADTIDWKKVRSVQMLCMISDLYKINRRYEESRDVLLMAYDRHPTGRAIVYSLCELAIKMGEFVQAVEYYKEFVRIAPRDTGRYILQYKLYEAQDVSLEERIAVLEEYKKHDYKEKWVYELAYLYHRVGLTTECIETCDEMFLWLGDGNYVMKALELKALHEPLSKEQQDRYIRYKQAHGGYVDKSVVIDKALDQVGNDDPRTVEIKQPTKEMPPVTDADIEAYNAQKHEESFVEQSAREKAPYASDFSLDSRTREMERIVYPHISEIKEPSVDVSAYNTMNLQEALAENLKAVMNDTDPDQEINYTPVTDQETSPVSLVQPITSEIFEVEKDSDMGMQEILAQASYDKELEENNIHNEPSMNIEIKYGGNGPILGEEKIDHAPVYDDKPLEEEIPGAVIHPNAAYQAPSHFDNFLSQEYDGQISMAVEPEPEVEKQITGQISIDEYMLNWEAYKRNQQEKQLERVKKLVAEETGDLFVDFDEKTKAGLQEKMEKAIADALKKERNEKASGRGDWSKNKDDIINDAVEDVIKSEELDDSAETKEEIFLDETAELKKNVEEDLLEENESEKAEDKKPEEPEKKEIEEADDSEETEEEINEESKESSEEEDKEVSSVEKDDEDQDDDQDESSSEESKESENSKGLHKNKKSDRKKDKKNKKDDNGAAKRHIGNRELEERVRTMTPEEKQLFGPYIHHKKSRRQIINAIDNMSMDAYSGNAIVTGEEGAGTVNLAKGLIKAVQASDSNFSGKVAKITANTLNKKSTASIFDKLANGALIIQRAADLEPETVNELLKILQEENKGLIIVMEDTKEDMNRFLDKNPSLKQIFNVRVDIEALDDDSLVAYARQYALEREYSIDNLGILALHTRISERQTLDHEVTVSEVKDIIDDAIYYAEKRSIAHFVDVIVNKRYDENDMVILREKDFMH</sequence>
<accession>A0A1I5WPR9</accession>
<protein>
    <submittedName>
        <fullName evidence="4">Uncharacterized protein</fullName>
    </submittedName>
</protein>
<organism evidence="4 5">
    <name type="scientific">Butyrivibrio proteoclasticus</name>
    <dbReference type="NCBI Taxonomy" id="43305"/>
    <lineage>
        <taxon>Bacteria</taxon>
        <taxon>Bacillati</taxon>
        <taxon>Bacillota</taxon>
        <taxon>Clostridia</taxon>
        <taxon>Lachnospirales</taxon>
        <taxon>Lachnospiraceae</taxon>
        <taxon>Butyrivibrio</taxon>
    </lineage>
</organism>
<feature type="compositionally biased region" description="Acidic residues" evidence="3">
    <location>
        <begin position="644"/>
        <end position="658"/>
    </location>
</feature>
<feature type="compositionally biased region" description="Acidic residues" evidence="3">
    <location>
        <begin position="612"/>
        <end position="625"/>
    </location>
</feature>
<dbReference type="Proteomes" id="UP000182624">
    <property type="component" value="Unassembled WGS sequence"/>
</dbReference>
<gene>
    <name evidence="4" type="ORF">SAMN04487928_12434</name>
</gene>
<feature type="coiled-coil region" evidence="2">
    <location>
        <begin position="483"/>
        <end position="533"/>
    </location>
</feature>
<feature type="compositionally biased region" description="Basic and acidic residues" evidence="3">
    <location>
        <begin position="659"/>
        <end position="668"/>
    </location>
</feature>
<feature type="compositionally biased region" description="Basic and acidic residues" evidence="3">
    <location>
        <begin position="560"/>
        <end position="586"/>
    </location>
</feature>
<name>A0A1I5WPR9_9FIRM</name>
<dbReference type="EMBL" id="FOXO01000024">
    <property type="protein sequence ID" value="SFQ21805.1"/>
    <property type="molecule type" value="Genomic_DNA"/>
</dbReference>
<dbReference type="PROSITE" id="PS50005">
    <property type="entry name" value="TPR"/>
    <property type="match status" value="1"/>
</dbReference>
<feature type="region of interest" description="Disordered" evidence="3">
    <location>
        <begin position="560"/>
        <end position="709"/>
    </location>
</feature>
<evidence type="ECO:0000256" key="2">
    <source>
        <dbReference type="SAM" id="Coils"/>
    </source>
</evidence>
<feature type="compositionally biased region" description="Basic and acidic residues" evidence="3">
    <location>
        <begin position="595"/>
        <end position="611"/>
    </location>
</feature>
<evidence type="ECO:0000313" key="5">
    <source>
        <dbReference type="Proteomes" id="UP000182624"/>
    </source>
</evidence>
<dbReference type="SUPFAM" id="SSF48452">
    <property type="entry name" value="TPR-like"/>
    <property type="match status" value="1"/>
</dbReference>
<dbReference type="Gene3D" id="1.25.40.10">
    <property type="entry name" value="Tetratricopeptide repeat domain"/>
    <property type="match status" value="1"/>
</dbReference>